<feature type="transmembrane region" description="Helical" evidence="1">
    <location>
        <begin position="171"/>
        <end position="195"/>
    </location>
</feature>
<feature type="transmembrane region" description="Helical" evidence="1">
    <location>
        <begin position="15"/>
        <end position="39"/>
    </location>
</feature>
<feature type="transmembrane region" description="Helical" evidence="1">
    <location>
        <begin position="120"/>
        <end position="139"/>
    </location>
</feature>
<evidence type="ECO:0000313" key="2">
    <source>
        <dbReference type="EMBL" id="CAE1312638.1"/>
    </source>
</evidence>
<organism evidence="2 3">
    <name type="scientific">Acanthosepion pharaonis</name>
    <name type="common">Pharaoh cuttlefish</name>
    <name type="synonym">Sepia pharaonis</name>
    <dbReference type="NCBI Taxonomy" id="158019"/>
    <lineage>
        <taxon>Eukaryota</taxon>
        <taxon>Metazoa</taxon>
        <taxon>Spiralia</taxon>
        <taxon>Lophotrochozoa</taxon>
        <taxon>Mollusca</taxon>
        <taxon>Cephalopoda</taxon>
        <taxon>Coleoidea</taxon>
        <taxon>Decapodiformes</taxon>
        <taxon>Sepiida</taxon>
        <taxon>Sepiina</taxon>
        <taxon>Sepiidae</taxon>
        <taxon>Acanthosepion</taxon>
    </lineage>
</organism>
<name>A0A812DX80_ACAPH</name>
<keyword evidence="1" id="KW-1133">Transmembrane helix</keyword>
<keyword evidence="1" id="KW-0812">Transmembrane</keyword>
<dbReference type="EMBL" id="CAHIKZ030004588">
    <property type="protein sequence ID" value="CAE1312638.1"/>
    <property type="molecule type" value="Genomic_DNA"/>
</dbReference>
<keyword evidence="1" id="KW-0472">Membrane</keyword>
<reference evidence="2" key="1">
    <citation type="submission" date="2021-01" db="EMBL/GenBank/DDBJ databases">
        <authorList>
            <person name="Li R."/>
            <person name="Bekaert M."/>
        </authorList>
    </citation>
    <scope>NUCLEOTIDE SEQUENCE</scope>
    <source>
        <strain evidence="2">Farmed</strain>
    </source>
</reference>
<proteinExistence type="predicted"/>
<dbReference type="AlphaFoldDB" id="A0A812DX80"/>
<dbReference type="Proteomes" id="UP000597762">
    <property type="component" value="Unassembled WGS sequence"/>
</dbReference>
<feature type="transmembrane region" description="Helical" evidence="1">
    <location>
        <begin position="51"/>
        <end position="74"/>
    </location>
</feature>
<gene>
    <name evidence="2" type="ORF">SPHA_63865</name>
</gene>
<evidence type="ECO:0000256" key="1">
    <source>
        <dbReference type="SAM" id="Phobius"/>
    </source>
</evidence>
<keyword evidence="3" id="KW-1185">Reference proteome</keyword>
<protein>
    <submittedName>
        <fullName evidence="2">Uncharacterized protein</fullName>
    </submittedName>
</protein>
<comment type="caution">
    <text evidence="2">The sequence shown here is derived from an EMBL/GenBank/DDBJ whole genome shotgun (WGS) entry which is preliminary data.</text>
</comment>
<accession>A0A812DX80</accession>
<evidence type="ECO:0000313" key="3">
    <source>
        <dbReference type="Proteomes" id="UP000597762"/>
    </source>
</evidence>
<sequence length="199" mass="23230">MLFLISTSYRFRKRFLFFLLFLPHFFIFLFFIILIHFVLSFCLSSISSPFFLILFFFHSSFFQFSIFPHIFSFFFEWLVGDVFLPIIPSSTLSIFFHFTPYLILFCYSLFISCCSNFSPLFIPPLSLLSLTNSYIYASVHFQPSPLSVPDSTTTTLGPLTVFIYKTPSSSIIGHFLLPLLLFFPFSFSLLSYLCLSNFL</sequence>